<evidence type="ECO:0000313" key="4">
    <source>
        <dbReference type="Proteomes" id="UP000253324"/>
    </source>
</evidence>
<proteinExistence type="inferred from homology"/>
<dbReference type="Proteomes" id="UP000253324">
    <property type="component" value="Unassembled WGS sequence"/>
</dbReference>
<dbReference type="InterPro" id="IPR036291">
    <property type="entry name" value="NAD(P)-bd_dom_sf"/>
</dbReference>
<dbReference type="InterPro" id="IPR002347">
    <property type="entry name" value="SDR_fam"/>
</dbReference>
<dbReference type="Pfam" id="PF13561">
    <property type="entry name" value="adh_short_C2"/>
    <property type="match status" value="1"/>
</dbReference>
<protein>
    <submittedName>
        <fullName evidence="3">3-oxoacyl-[acyl-carrier protein] reductase</fullName>
    </submittedName>
</protein>
<dbReference type="RefSeq" id="WP_210207809.1">
    <property type="nucleotide sequence ID" value="NZ_QPJM01000015.1"/>
</dbReference>
<keyword evidence="2" id="KW-0560">Oxidoreductase</keyword>
<dbReference type="PRINTS" id="PR00081">
    <property type="entry name" value="GDHRDH"/>
</dbReference>
<reference evidence="3 4" key="1">
    <citation type="submission" date="2018-07" db="EMBL/GenBank/DDBJ databases">
        <title>Genomic Encyclopedia of Type Strains, Phase III (KMG-III): the genomes of soil and plant-associated and newly described type strains.</title>
        <authorList>
            <person name="Whitman W."/>
        </authorList>
    </citation>
    <scope>NUCLEOTIDE SEQUENCE [LARGE SCALE GENOMIC DNA]</scope>
    <source>
        <strain evidence="3 4">31-25a</strain>
    </source>
</reference>
<organism evidence="3 4">
    <name type="scientific">Phyllobacterium bourgognense</name>
    <dbReference type="NCBI Taxonomy" id="314236"/>
    <lineage>
        <taxon>Bacteria</taxon>
        <taxon>Pseudomonadati</taxon>
        <taxon>Pseudomonadota</taxon>
        <taxon>Alphaproteobacteria</taxon>
        <taxon>Hyphomicrobiales</taxon>
        <taxon>Phyllobacteriaceae</taxon>
        <taxon>Phyllobacterium</taxon>
    </lineage>
</organism>
<evidence type="ECO:0000313" key="3">
    <source>
        <dbReference type="EMBL" id="RCW80088.1"/>
    </source>
</evidence>
<dbReference type="AlphaFoldDB" id="A0A368YKP9"/>
<comment type="caution">
    <text evidence="3">The sequence shown here is derived from an EMBL/GenBank/DDBJ whole genome shotgun (WGS) entry which is preliminary data.</text>
</comment>
<name>A0A368YKP9_9HYPH</name>
<dbReference type="PANTHER" id="PTHR24321:SF8">
    <property type="entry name" value="ESTRADIOL 17-BETA-DEHYDROGENASE 8-RELATED"/>
    <property type="match status" value="1"/>
</dbReference>
<accession>A0A368YKP9</accession>
<evidence type="ECO:0000256" key="2">
    <source>
        <dbReference type="ARBA" id="ARBA00023002"/>
    </source>
</evidence>
<dbReference type="GO" id="GO:0016491">
    <property type="term" value="F:oxidoreductase activity"/>
    <property type="evidence" value="ECO:0007669"/>
    <property type="project" value="UniProtKB-KW"/>
</dbReference>
<keyword evidence="4" id="KW-1185">Reference proteome</keyword>
<dbReference type="FunFam" id="3.40.50.720:FF:000084">
    <property type="entry name" value="Short-chain dehydrogenase reductase"/>
    <property type="match status" value="1"/>
</dbReference>
<comment type="similarity">
    <text evidence="1">Belongs to the short-chain dehydrogenases/reductases (SDR) family.</text>
</comment>
<sequence>MCKNKTAIVAGGARDIGRACAVRMAASGAKVAILYNSSEKAAFDTIDEITGFGGLAVAIRADLTKQSEVDHAVEETQKNFGPRIDILQFVTGGLVARKSVPEMDAEFWHQVLDLNLTSLFLMVKAVLPHMGEGGSIVTFASQAGRDGGGPGALAYATSKGGVMSFTRGLAKEIGPNIRVNALCPGMIDTTFHDKFTKSQVRGRVAGATALKREGTSAEVAEFAAWLSSDAASYVTGGCFDINGGVLFS</sequence>
<dbReference type="Gene3D" id="3.40.50.720">
    <property type="entry name" value="NAD(P)-binding Rossmann-like Domain"/>
    <property type="match status" value="1"/>
</dbReference>
<dbReference type="CDD" id="cd05233">
    <property type="entry name" value="SDR_c"/>
    <property type="match status" value="1"/>
</dbReference>
<dbReference type="EMBL" id="QPJM01000015">
    <property type="protein sequence ID" value="RCW80088.1"/>
    <property type="molecule type" value="Genomic_DNA"/>
</dbReference>
<dbReference type="SUPFAM" id="SSF51735">
    <property type="entry name" value="NAD(P)-binding Rossmann-fold domains"/>
    <property type="match status" value="1"/>
</dbReference>
<dbReference type="PANTHER" id="PTHR24321">
    <property type="entry name" value="DEHYDROGENASES, SHORT CHAIN"/>
    <property type="match status" value="1"/>
</dbReference>
<gene>
    <name evidence="3" type="ORF">C7476_11553</name>
</gene>
<evidence type="ECO:0000256" key="1">
    <source>
        <dbReference type="ARBA" id="ARBA00006484"/>
    </source>
</evidence>